<keyword evidence="1" id="KW-1133">Transmembrane helix</keyword>
<evidence type="ECO:0000256" key="1">
    <source>
        <dbReference type="SAM" id="Phobius"/>
    </source>
</evidence>
<evidence type="ECO:0008006" key="4">
    <source>
        <dbReference type="Google" id="ProtNLM"/>
    </source>
</evidence>
<feature type="transmembrane region" description="Helical" evidence="1">
    <location>
        <begin position="64"/>
        <end position="97"/>
    </location>
</feature>
<protein>
    <recommendedName>
        <fullName evidence="4">Glycosyltransferase RgtA/B/C/D-like domain-containing protein</fullName>
    </recommendedName>
</protein>
<evidence type="ECO:0000313" key="3">
    <source>
        <dbReference type="Proteomes" id="UP000197783"/>
    </source>
</evidence>
<dbReference type="EMBL" id="NBBJ01000004">
    <property type="protein sequence ID" value="OWK29122.1"/>
    <property type="molecule type" value="Genomic_DNA"/>
</dbReference>
<dbReference type="AlphaFoldDB" id="A0A245ZHA1"/>
<dbReference type="Proteomes" id="UP000197783">
    <property type="component" value="Unassembled WGS sequence"/>
</dbReference>
<proteinExistence type="predicted"/>
<feature type="transmembrane region" description="Helical" evidence="1">
    <location>
        <begin position="253"/>
        <end position="271"/>
    </location>
</feature>
<keyword evidence="3" id="KW-1185">Reference proteome</keyword>
<accession>A0A245ZHA1</accession>
<feature type="transmembrane region" description="Helical" evidence="1">
    <location>
        <begin position="158"/>
        <end position="186"/>
    </location>
</feature>
<feature type="transmembrane region" description="Helical" evidence="1">
    <location>
        <begin position="328"/>
        <end position="348"/>
    </location>
</feature>
<organism evidence="2 3">
    <name type="scientific">Sphingomonas mucosissima</name>
    <dbReference type="NCBI Taxonomy" id="370959"/>
    <lineage>
        <taxon>Bacteria</taxon>
        <taxon>Pseudomonadati</taxon>
        <taxon>Pseudomonadota</taxon>
        <taxon>Alphaproteobacteria</taxon>
        <taxon>Sphingomonadales</taxon>
        <taxon>Sphingomonadaceae</taxon>
        <taxon>Sphingomonas</taxon>
    </lineage>
</organism>
<gene>
    <name evidence="2" type="ORF">SPMU_26490</name>
</gene>
<feature type="transmembrane region" description="Helical" evidence="1">
    <location>
        <begin position="283"/>
        <end position="301"/>
    </location>
</feature>
<dbReference type="OrthoDB" id="345761at2"/>
<feature type="transmembrane region" description="Helical" evidence="1">
    <location>
        <begin position="206"/>
        <end position="233"/>
    </location>
</feature>
<evidence type="ECO:0000313" key="2">
    <source>
        <dbReference type="EMBL" id="OWK29122.1"/>
    </source>
</evidence>
<feature type="transmembrane region" description="Helical" evidence="1">
    <location>
        <begin position="133"/>
        <end position="152"/>
    </location>
</feature>
<feature type="transmembrane region" description="Helical" evidence="1">
    <location>
        <begin position="103"/>
        <end position="121"/>
    </location>
</feature>
<reference evidence="2 3" key="1">
    <citation type="submission" date="2017-03" db="EMBL/GenBank/DDBJ databases">
        <title>Genome sequence of Sphingomonas mucosissima DSM 17494.</title>
        <authorList>
            <person name="Poehlein A."/>
            <person name="Wuebbeler J.H."/>
            <person name="Steinbuechel A."/>
            <person name="Daniel R."/>
        </authorList>
    </citation>
    <scope>NUCLEOTIDE SEQUENCE [LARGE SCALE GENOMIC DNA]</scope>
    <source>
        <strain evidence="2 3">DSM 17494</strain>
    </source>
</reference>
<keyword evidence="1" id="KW-0812">Transmembrane</keyword>
<keyword evidence="1" id="KW-0472">Membrane</keyword>
<name>A0A245ZHA1_9SPHN</name>
<dbReference type="RefSeq" id="WP_088334326.1">
    <property type="nucleotide sequence ID" value="NZ_NBBJ01000004.1"/>
</dbReference>
<sequence>MTVRALDRYRLIVLLEVAVAARAATFGNPTVHIDEDFYFTVARAMWSGAIPYVDVWDRKPPGLFLIYLLPAALPFGWGILAYQALALAAVTATAWMVARLAEIGGWARGATLAGVAYVLWLNLASGQGGQSPVFYNPLMAGAALLILANTARSGRRDAAAMLLVGLALQVKYSAVFEGMFFGLWIVGRDWRAGDAIGRIALRSVGLALLALSPTALAAAFYAAIGHLGAFTYANFLSIAERQIDPPLERWGNFARIAALLAPLVAMAWASVRHGPATSERRFLLAWLGVAVAAIVGFGGWFDHYALPAFVPGAVCAAGFLAASRRGRVAALGLAALIGTMFVVTDRLGRGGPAEFRALVRVIGDGPGCLWVYSGTPKIYAAVRRCRVTRYLFPSHLHRTREHGAIGVDQAAEVRRILAAAPGVIVMRPVSIGERPEIRAIVSAAVARDYVLLARQPLGRGTVAIYGRRGAQ</sequence>
<comment type="caution">
    <text evidence="2">The sequence shown here is derived from an EMBL/GenBank/DDBJ whole genome shotgun (WGS) entry which is preliminary data.</text>
</comment>